<name>A0A1I3YDE2_9HYPH</name>
<sequence>MTRPPLFPGEPRTALLALKPAGFSGPYPNTADALSDPAIDDVASSMYGLLPTGGAWRSPDGAAFEQNSRLGAFLRALSGDFVTLYRRIYTIGLDSTASTLVDSLDDWESEYGLPDPCLAGEQTRAQRLRALLLKIRSTGTITLADFVNLAASAGYTISIDEPSSFTCGVSDCGGSDEMGGHIEYFWIVNVEGVAVDYFECGISECGVDPLSDFDEATALECLFRRLAPAWTRPIFNYS</sequence>
<organism evidence="1 2">
    <name type="scientific">Neomesorhizobium albiziae</name>
    <dbReference type="NCBI Taxonomy" id="335020"/>
    <lineage>
        <taxon>Bacteria</taxon>
        <taxon>Pseudomonadati</taxon>
        <taxon>Pseudomonadota</taxon>
        <taxon>Alphaproteobacteria</taxon>
        <taxon>Hyphomicrobiales</taxon>
        <taxon>Phyllobacteriaceae</taxon>
        <taxon>Neomesorhizobium</taxon>
    </lineage>
</organism>
<dbReference type="OrthoDB" id="6592844at2"/>
<evidence type="ECO:0000313" key="2">
    <source>
        <dbReference type="Proteomes" id="UP000323300"/>
    </source>
</evidence>
<accession>A0A1I3YDE2</accession>
<keyword evidence="2" id="KW-1185">Reference proteome</keyword>
<gene>
    <name evidence="1" type="ORF">SAMN04488498_104329</name>
</gene>
<dbReference type="Pfam" id="PF10076">
    <property type="entry name" value="Phage_Mu_Gp48"/>
    <property type="match status" value="1"/>
</dbReference>
<protein>
    <submittedName>
        <fullName evidence="1">Uncharacterized protein YmfQ in lambdoid prophage, DUF2313 family</fullName>
    </submittedName>
</protein>
<dbReference type="Proteomes" id="UP000323300">
    <property type="component" value="Unassembled WGS sequence"/>
</dbReference>
<dbReference type="InterPro" id="IPR018755">
    <property type="entry name" value="Phage_Mu_Gp48"/>
</dbReference>
<evidence type="ECO:0000313" key="1">
    <source>
        <dbReference type="EMBL" id="SFK29196.1"/>
    </source>
</evidence>
<dbReference type="AlphaFoldDB" id="A0A1I3YDE2"/>
<reference evidence="1 2" key="1">
    <citation type="submission" date="2016-10" db="EMBL/GenBank/DDBJ databases">
        <authorList>
            <person name="Varghese N."/>
            <person name="Submissions S."/>
        </authorList>
    </citation>
    <scope>NUCLEOTIDE SEQUENCE [LARGE SCALE GENOMIC DNA]</scope>
    <source>
        <strain evidence="1 2">DSM 21822</strain>
    </source>
</reference>
<dbReference type="RefSeq" id="WP_149759993.1">
    <property type="nucleotide sequence ID" value="NZ_BSPE01000007.1"/>
</dbReference>
<dbReference type="EMBL" id="FOSL01000004">
    <property type="protein sequence ID" value="SFK29196.1"/>
    <property type="molecule type" value="Genomic_DNA"/>
</dbReference>
<proteinExistence type="predicted"/>